<feature type="compositionally biased region" description="Acidic residues" evidence="2">
    <location>
        <begin position="723"/>
        <end position="755"/>
    </location>
</feature>
<dbReference type="AlphaFoldDB" id="A0A9P5H922"/>
<dbReference type="OrthoDB" id="7464126at2759"/>
<name>A0A9P5H922_9HYPO</name>
<feature type="repeat" description="ANK" evidence="1">
    <location>
        <begin position="449"/>
        <end position="481"/>
    </location>
</feature>
<evidence type="ECO:0000256" key="1">
    <source>
        <dbReference type="PROSITE-ProRule" id="PRU00023"/>
    </source>
</evidence>
<dbReference type="SMART" id="SM00248">
    <property type="entry name" value="ANK"/>
    <property type="match status" value="7"/>
</dbReference>
<feature type="compositionally biased region" description="Acidic residues" evidence="2">
    <location>
        <begin position="182"/>
        <end position="191"/>
    </location>
</feature>
<dbReference type="PANTHER" id="PTHR24184:SF11">
    <property type="entry name" value="ANKYRIN REPEAT AND SOCS BOX CONTAINING 3"/>
    <property type="match status" value="1"/>
</dbReference>
<dbReference type="Proteomes" id="UP000722485">
    <property type="component" value="Unassembled WGS sequence"/>
</dbReference>
<dbReference type="Pfam" id="PF12796">
    <property type="entry name" value="Ank_2"/>
    <property type="match status" value="1"/>
</dbReference>
<feature type="region of interest" description="Disordered" evidence="2">
    <location>
        <begin position="167"/>
        <end position="191"/>
    </location>
</feature>
<proteinExistence type="predicted"/>
<dbReference type="EMBL" id="JAANBB010000088">
    <property type="protein sequence ID" value="KAF7550932.1"/>
    <property type="molecule type" value="Genomic_DNA"/>
</dbReference>
<feature type="repeat" description="ANK" evidence="1">
    <location>
        <begin position="518"/>
        <end position="550"/>
    </location>
</feature>
<dbReference type="PANTHER" id="PTHR24184">
    <property type="entry name" value="SI:CH211-189E2.2"/>
    <property type="match status" value="1"/>
</dbReference>
<dbReference type="PROSITE" id="PS50297">
    <property type="entry name" value="ANK_REP_REGION"/>
    <property type="match status" value="3"/>
</dbReference>
<evidence type="ECO:0000313" key="3">
    <source>
        <dbReference type="EMBL" id="KAF7550932.1"/>
    </source>
</evidence>
<protein>
    <submittedName>
        <fullName evidence="3">Uncharacterized protein</fullName>
    </submittedName>
</protein>
<evidence type="ECO:0000313" key="4">
    <source>
        <dbReference type="Proteomes" id="UP000722485"/>
    </source>
</evidence>
<gene>
    <name evidence="3" type="ORF">G7Z17_g5384</name>
</gene>
<feature type="repeat" description="ANK" evidence="1">
    <location>
        <begin position="383"/>
        <end position="415"/>
    </location>
</feature>
<sequence>MEVVGAVASCIALAQGLEAGVRMVSFFKSIPEIQKDYEALRKEIKSIEKILQVSQSVADFCPDDENSPLMIDAIQQVTELEGELKQFAASVSYLKKGHKERAKKLKWTLEQDKLEKIRKRLGDAKANLQIAFIYHQGIKMNVAVASMSQTLSSLTLQWLTSEPRRAEELPDISVEGSQTTEQLEEDSDKESVSEVEEQSLVSIPSSIGHHLPVFPEDDAINKLKASAVLVLEHQFPSWLWAGALRIKASYNPLNVGHVEALHEFLANSPQYFPDDADDGGEGLLQYALMSYNFDIVEFLMKLWNDLLIEKGISRKVGFLASRMLHDNPKLSDRDINVLNCLVEFSDEGLEMTSTKVLRAVVSGESLQGLLQEEPWSINVLGNMGVAPIHMAAERHPVTVLNELISAGADIDLKDYLGRTPLMVAAACNNMDGVQRLLQAKSNVNLQDDDGWTALHFAVMYASSNAVAMLLLAGASVSVSDTTGESPVHALAYSMEGARDKLSHMQTAAGFDIEAKDISGHTPIMRAIVKNNLPSLRCLVNAGAMLFTADAYSQSCLHLAAGFANVEVLSYLNSLTFSGINSSYLRINGKDPWDILQFTIHSPRWQLGSLRRPDIEAQEAFAQLYQGMRNRNLQSDINILYEVFQALSEKDSGTSRTKLAPLIQQKEEWGRLDLLETLRATADQIRAEEWETASRMLKDAIECMTHEMKLSPGERIVWEIADSDESGEEFSNDGDEETDGNDDEENDDDEEDDSGSDGDSSTSHYEDAASDPIHSRSGSSSED</sequence>
<accession>A0A9P5H922</accession>
<dbReference type="InterPro" id="IPR002110">
    <property type="entry name" value="Ankyrin_rpt"/>
</dbReference>
<feature type="region of interest" description="Disordered" evidence="2">
    <location>
        <begin position="723"/>
        <end position="782"/>
    </location>
</feature>
<keyword evidence="4" id="KW-1185">Reference proteome</keyword>
<evidence type="ECO:0000256" key="2">
    <source>
        <dbReference type="SAM" id="MobiDB-lite"/>
    </source>
</evidence>
<feature type="repeat" description="ANK" evidence="1">
    <location>
        <begin position="416"/>
        <end position="448"/>
    </location>
</feature>
<keyword evidence="1" id="KW-0040">ANK repeat</keyword>
<dbReference type="SUPFAM" id="SSF48403">
    <property type="entry name" value="Ankyrin repeat"/>
    <property type="match status" value="1"/>
</dbReference>
<comment type="caution">
    <text evidence="3">The sequence shown here is derived from an EMBL/GenBank/DDBJ whole genome shotgun (WGS) entry which is preliminary data.</text>
</comment>
<organism evidence="3 4">
    <name type="scientific">Cylindrodendrum hubeiense</name>
    <dbReference type="NCBI Taxonomy" id="595255"/>
    <lineage>
        <taxon>Eukaryota</taxon>
        <taxon>Fungi</taxon>
        <taxon>Dikarya</taxon>
        <taxon>Ascomycota</taxon>
        <taxon>Pezizomycotina</taxon>
        <taxon>Sordariomycetes</taxon>
        <taxon>Hypocreomycetidae</taxon>
        <taxon>Hypocreales</taxon>
        <taxon>Nectriaceae</taxon>
        <taxon>Cylindrodendrum</taxon>
    </lineage>
</organism>
<dbReference type="InterPro" id="IPR036770">
    <property type="entry name" value="Ankyrin_rpt-contain_sf"/>
</dbReference>
<reference evidence="3" key="1">
    <citation type="submission" date="2020-03" db="EMBL/GenBank/DDBJ databases">
        <title>Draft Genome Sequence of Cylindrodendrum hubeiense.</title>
        <authorList>
            <person name="Buettner E."/>
            <person name="Kellner H."/>
        </authorList>
    </citation>
    <scope>NUCLEOTIDE SEQUENCE</scope>
    <source>
        <strain evidence="3">IHI 201604</strain>
    </source>
</reference>
<dbReference type="PROSITE" id="PS50088">
    <property type="entry name" value="ANK_REPEAT"/>
    <property type="match status" value="4"/>
</dbReference>
<dbReference type="Gene3D" id="1.25.40.20">
    <property type="entry name" value="Ankyrin repeat-containing domain"/>
    <property type="match status" value="1"/>
</dbReference>